<proteinExistence type="inferred from homology"/>
<evidence type="ECO:0000259" key="16">
    <source>
        <dbReference type="Pfam" id="PF08245"/>
    </source>
</evidence>
<dbReference type="GO" id="GO:0005737">
    <property type="term" value="C:cytoplasm"/>
    <property type="evidence" value="ECO:0007669"/>
    <property type="project" value="UniProtKB-SubCell"/>
</dbReference>
<dbReference type="PANTHER" id="PTHR43692:SF1">
    <property type="entry name" value="UDP-N-ACETYLMURAMOYLALANINE--D-GLUTAMATE LIGASE"/>
    <property type="match status" value="1"/>
</dbReference>
<keyword evidence="4 12" id="KW-0963">Cytoplasm</keyword>
<dbReference type="Pfam" id="PF01098">
    <property type="entry name" value="FTSW_RODA_SPOVE"/>
    <property type="match status" value="1"/>
</dbReference>
<keyword evidence="9 12" id="KW-0133">Cell shape</keyword>
<feature type="domain" description="Mur ligase central" evidence="16">
    <location>
        <begin position="127"/>
        <end position="308"/>
    </location>
</feature>
<dbReference type="GO" id="GO:0008360">
    <property type="term" value="P:regulation of cell shape"/>
    <property type="evidence" value="ECO:0007669"/>
    <property type="project" value="UniProtKB-KW"/>
</dbReference>
<evidence type="ECO:0000256" key="13">
    <source>
        <dbReference type="RuleBase" id="RU003664"/>
    </source>
</evidence>
<dbReference type="InterPro" id="IPR005762">
    <property type="entry name" value="MurD"/>
</dbReference>
<dbReference type="EC" id="6.3.2.9" evidence="12 13"/>
<dbReference type="HAMAP" id="MF_00639">
    <property type="entry name" value="MurD"/>
    <property type="match status" value="1"/>
</dbReference>
<feature type="transmembrane region" description="Helical" evidence="14">
    <location>
        <begin position="813"/>
        <end position="834"/>
    </location>
</feature>
<feature type="transmembrane region" description="Helical" evidence="14">
    <location>
        <begin position="695"/>
        <end position="715"/>
    </location>
</feature>
<evidence type="ECO:0000256" key="10">
    <source>
        <dbReference type="ARBA" id="ARBA00022989"/>
    </source>
</evidence>
<dbReference type="InterPro" id="IPR004101">
    <property type="entry name" value="Mur_ligase_C"/>
</dbReference>
<feature type="transmembrane region" description="Helical" evidence="14">
    <location>
        <begin position="583"/>
        <end position="605"/>
    </location>
</feature>
<feature type="transmembrane region" description="Helical" evidence="14">
    <location>
        <begin position="646"/>
        <end position="665"/>
    </location>
</feature>
<keyword evidence="8 12" id="KW-0067">ATP-binding</keyword>
<evidence type="ECO:0000256" key="6">
    <source>
        <dbReference type="ARBA" id="ARBA00022692"/>
    </source>
</evidence>
<dbReference type="Gene3D" id="3.40.50.720">
    <property type="entry name" value="NAD(P)-binding Rossmann-like Domain"/>
    <property type="match status" value="1"/>
</dbReference>
<evidence type="ECO:0000256" key="8">
    <source>
        <dbReference type="ARBA" id="ARBA00022840"/>
    </source>
</evidence>
<dbReference type="RefSeq" id="WP_119531086.1">
    <property type="nucleotide sequence ID" value="NZ_JBHSSP010000009.1"/>
</dbReference>
<keyword evidence="5 12" id="KW-0436">Ligase</keyword>
<dbReference type="SUPFAM" id="SSF53623">
    <property type="entry name" value="MurD-like peptide ligases, catalytic domain"/>
    <property type="match status" value="1"/>
</dbReference>
<evidence type="ECO:0000256" key="11">
    <source>
        <dbReference type="ARBA" id="ARBA00023136"/>
    </source>
</evidence>
<evidence type="ECO:0000256" key="3">
    <source>
        <dbReference type="ARBA" id="ARBA00004752"/>
    </source>
</evidence>
<keyword evidence="12 13" id="KW-0132">Cell division</keyword>
<evidence type="ECO:0000259" key="15">
    <source>
        <dbReference type="Pfam" id="PF02875"/>
    </source>
</evidence>
<dbReference type="Gene3D" id="3.90.190.20">
    <property type="entry name" value="Mur ligase, C-terminal domain"/>
    <property type="match status" value="1"/>
</dbReference>
<evidence type="ECO:0000256" key="5">
    <source>
        <dbReference type="ARBA" id="ARBA00022598"/>
    </source>
</evidence>
<feature type="transmembrane region" description="Helical" evidence="14">
    <location>
        <begin position="559"/>
        <end position="576"/>
    </location>
</feature>
<keyword evidence="12 13" id="KW-0961">Cell wall biogenesis/degradation</keyword>
<feature type="binding site" evidence="12">
    <location>
        <begin position="129"/>
        <end position="135"/>
    </location>
    <ligand>
        <name>ATP</name>
        <dbReference type="ChEBI" id="CHEBI:30616"/>
    </ligand>
</feature>
<name>A0A3A1YMI2_9GAMM</name>
<evidence type="ECO:0000256" key="4">
    <source>
        <dbReference type="ARBA" id="ARBA00022490"/>
    </source>
</evidence>
<keyword evidence="10 14" id="KW-1133">Transmembrane helix</keyword>
<dbReference type="InterPro" id="IPR036615">
    <property type="entry name" value="Mur_ligase_C_dom_sf"/>
</dbReference>
<evidence type="ECO:0000256" key="14">
    <source>
        <dbReference type="SAM" id="Phobius"/>
    </source>
</evidence>
<feature type="transmembrane region" description="Helical" evidence="14">
    <location>
        <begin position="784"/>
        <end position="801"/>
    </location>
</feature>
<dbReference type="Pfam" id="PF08245">
    <property type="entry name" value="Mur_ligase_M"/>
    <property type="match status" value="1"/>
</dbReference>
<keyword evidence="12 13" id="KW-0573">Peptidoglycan synthesis</keyword>
<evidence type="ECO:0000313" key="17">
    <source>
        <dbReference type="EMBL" id="RIY38666.1"/>
    </source>
</evidence>
<comment type="function">
    <text evidence="12 13">Cell wall formation. Catalyzes the addition of glutamate to the nucleotide precursor UDP-N-acetylmuramoyl-L-alanine (UMA).</text>
</comment>
<dbReference type="GO" id="GO:0009252">
    <property type="term" value="P:peptidoglycan biosynthetic process"/>
    <property type="evidence" value="ECO:0007669"/>
    <property type="project" value="UniProtKB-UniRule"/>
</dbReference>
<evidence type="ECO:0000313" key="18">
    <source>
        <dbReference type="Proteomes" id="UP000265916"/>
    </source>
</evidence>
<sequence>MSLIEEEIVHIGIVGVKSSGYETAKYLLTVPEYNRCRITLFDDKPDLEFISSLQSIDGNISCYPVNSPEILAKQKYLIVTPGIPKTHPAFKLAVEKGVEIIGDIELFARIKKHSHDIQFREAPVIGITGSNGKTTVTHLTTHILKHLGYHVAMAGNIGVPIMSTFAEQYNYFVLELSSYQLETTNELKLRVGCILNVSPDHLDRYGNMQAYKEAKQHIYDLSQSILYNKIDQATWPTEENAKKHMTAFTSNPTNYPASYYYDPQDRTINIPAVYGDDNSITYNKLAVKDFNLQGLHNYENILAAIALVRLTLGQSEQQDKLIFEAAKSFKGLEHRFELVHTSNNGVRFINDSKATNIGAVESALRSVDLHNNGKLYLLLGGDGKKQDFTELSPAVSKIKNIEVLCYGRDAEQVAKCSPDAQIFKEQSLESVMRHIAPKLQSDDVVLLSPACASFDQFKNYEERGRVFAELAKKYQKPSWKKRLGINMLNGVQSLAHKTIYLGDSKTVSGNHQSDKVKLYDDYLLALIFSIFGLGIITVFSSSVYLSLKQTGGIFNPKQILLMLVGVLAFLGALNFNTSKWRTVLPLLIATTVGSLVVVHFVGHSVNGAQRWISLFGFTFQPVELAKLCTLIYLSHYLVSVAKESKFTLRLMFGFMCFFVIMALLLLLQPDFGSTLMLTIISFITVIYVTPNLKSICYRAAPIMVVAVILLSVYVAHKTYLIDRITGFLDPYADPYGKSYQIINSISAFSHGGFWGVGLGNSIFKSGYLTEANTDYILAIYGEEFGYIGIILLVLLEVLLYLRMFKISHQTYFLYKRPFQAIMVFTFVLWFSYQALYNFAMTVAFLPTDGSTHPLISYGGSSYVIMFIALGITMRVDYENRCIANQHPVKEAPSEHLVQNFFSNMWKLFSAKETPKAKQPRRSK</sequence>
<dbReference type="GO" id="GO:0016020">
    <property type="term" value="C:membrane"/>
    <property type="evidence" value="ECO:0007669"/>
    <property type="project" value="UniProtKB-SubCell"/>
</dbReference>
<accession>A0A3A1YMI2</accession>
<dbReference type="Gene3D" id="3.40.1190.10">
    <property type="entry name" value="Mur-like, catalytic domain"/>
    <property type="match status" value="1"/>
</dbReference>
<evidence type="ECO:0000256" key="12">
    <source>
        <dbReference type="HAMAP-Rule" id="MF_00639"/>
    </source>
</evidence>
<organism evidence="17 18">
    <name type="scientific">Psittacicella hinzii</name>
    <dbReference type="NCBI Taxonomy" id="2028575"/>
    <lineage>
        <taxon>Bacteria</taxon>
        <taxon>Pseudomonadati</taxon>
        <taxon>Pseudomonadota</taxon>
        <taxon>Gammaproteobacteria</taxon>
        <taxon>Pasteurellales</taxon>
        <taxon>Psittacicellaceae</taxon>
        <taxon>Psittacicella</taxon>
    </lineage>
</organism>
<dbReference type="UniPathway" id="UPA00219"/>
<feature type="transmembrane region" description="Helical" evidence="14">
    <location>
        <begin position="611"/>
        <end position="634"/>
    </location>
</feature>
<dbReference type="GO" id="GO:0008764">
    <property type="term" value="F:UDP-N-acetylmuramoylalanine-D-glutamate ligase activity"/>
    <property type="evidence" value="ECO:0007669"/>
    <property type="project" value="UniProtKB-UniRule"/>
</dbReference>
<feature type="domain" description="Mur ligase C-terminal" evidence="15">
    <location>
        <begin position="334"/>
        <end position="451"/>
    </location>
</feature>
<protein>
    <recommendedName>
        <fullName evidence="12 13">UDP-N-acetylmuramoylalanine--D-glutamate ligase</fullName>
        <ecNumber evidence="12 13">6.3.2.9</ecNumber>
    </recommendedName>
    <alternativeName>
        <fullName evidence="12">D-glutamic acid-adding enzyme</fullName>
    </alternativeName>
    <alternativeName>
        <fullName evidence="12">UDP-N-acetylmuramoyl-L-alanyl-D-glutamate synthetase</fullName>
    </alternativeName>
</protein>
<feature type="transmembrane region" description="Helical" evidence="14">
    <location>
        <begin position="854"/>
        <end position="872"/>
    </location>
</feature>
<comment type="catalytic activity">
    <reaction evidence="12 13">
        <text>UDP-N-acetyl-alpha-D-muramoyl-L-alanine + D-glutamate + ATP = UDP-N-acetyl-alpha-D-muramoyl-L-alanyl-D-glutamate + ADP + phosphate + H(+)</text>
        <dbReference type="Rhea" id="RHEA:16429"/>
        <dbReference type="ChEBI" id="CHEBI:15378"/>
        <dbReference type="ChEBI" id="CHEBI:29986"/>
        <dbReference type="ChEBI" id="CHEBI:30616"/>
        <dbReference type="ChEBI" id="CHEBI:43474"/>
        <dbReference type="ChEBI" id="CHEBI:83898"/>
        <dbReference type="ChEBI" id="CHEBI:83900"/>
        <dbReference type="ChEBI" id="CHEBI:456216"/>
        <dbReference type="EC" id="6.3.2.9"/>
    </reaction>
</comment>
<dbReference type="GO" id="GO:0071555">
    <property type="term" value="P:cell wall organization"/>
    <property type="evidence" value="ECO:0007669"/>
    <property type="project" value="UniProtKB-KW"/>
</dbReference>
<keyword evidence="11 14" id="KW-0472">Membrane</keyword>
<evidence type="ECO:0000256" key="1">
    <source>
        <dbReference type="ARBA" id="ARBA00004141"/>
    </source>
</evidence>
<keyword evidence="18" id="KW-1185">Reference proteome</keyword>
<feature type="transmembrane region" description="Helical" evidence="14">
    <location>
        <begin position="671"/>
        <end position="688"/>
    </location>
</feature>
<dbReference type="InterPro" id="IPR036565">
    <property type="entry name" value="Mur-like_cat_sf"/>
</dbReference>
<dbReference type="AlphaFoldDB" id="A0A3A1YMI2"/>
<dbReference type="SUPFAM" id="SSF53244">
    <property type="entry name" value="MurD-like peptide ligases, peptide-binding domain"/>
    <property type="match status" value="1"/>
</dbReference>
<dbReference type="OrthoDB" id="9809796at2"/>
<dbReference type="NCBIfam" id="TIGR01087">
    <property type="entry name" value="murD"/>
    <property type="match status" value="1"/>
</dbReference>
<dbReference type="PANTHER" id="PTHR43692">
    <property type="entry name" value="UDP-N-ACETYLMURAMOYLALANINE--D-GLUTAMATE LIGASE"/>
    <property type="match status" value="1"/>
</dbReference>
<feature type="transmembrane region" description="Helical" evidence="14">
    <location>
        <begin position="522"/>
        <end position="547"/>
    </location>
</feature>
<dbReference type="GO" id="GO:0005524">
    <property type="term" value="F:ATP binding"/>
    <property type="evidence" value="ECO:0007669"/>
    <property type="project" value="UniProtKB-UniRule"/>
</dbReference>
<dbReference type="Proteomes" id="UP000265916">
    <property type="component" value="Unassembled WGS sequence"/>
</dbReference>
<evidence type="ECO:0000256" key="9">
    <source>
        <dbReference type="ARBA" id="ARBA00022960"/>
    </source>
</evidence>
<dbReference type="InterPro" id="IPR001182">
    <property type="entry name" value="FtsW/RodA"/>
</dbReference>
<comment type="pathway">
    <text evidence="3 12 13">Cell wall biogenesis; peptidoglycan biosynthesis.</text>
</comment>
<reference evidence="17 18" key="1">
    <citation type="submission" date="2017-08" db="EMBL/GenBank/DDBJ databases">
        <title>Reclassification of Bisgaard taxon 37 and 44.</title>
        <authorList>
            <person name="Christensen H."/>
        </authorList>
    </citation>
    <scope>NUCLEOTIDE SEQUENCE [LARGE SCALE GENOMIC DNA]</scope>
    <source>
        <strain evidence="17 18">111</strain>
    </source>
</reference>
<keyword evidence="7 12" id="KW-0547">Nucleotide-binding</keyword>
<keyword evidence="6 14" id="KW-0812">Transmembrane</keyword>
<dbReference type="Pfam" id="PF02875">
    <property type="entry name" value="Mur_ligase_C"/>
    <property type="match status" value="1"/>
</dbReference>
<dbReference type="GO" id="GO:0051301">
    <property type="term" value="P:cell division"/>
    <property type="evidence" value="ECO:0007669"/>
    <property type="project" value="UniProtKB-KW"/>
</dbReference>
<dbReference type="EMBL" id="NRJG01000058">
    <property type="protein sequence ID" value="RIY38666.1"/>
    <property type="molecule type" value="Genomic_DNA"/>
</dbReference>
<evidence type="ECO:0000256" key="2">
    <source>
        <dbReference type="ARBA" id="ARBA00004496"/>
    </source>
</evidence>
<keyword evidence="12 13" id="KW-0131">Cell cycle</keyword>
<dbReference type="InterPro" id="IPR013221">
    <property type="entry name" value="Mur_ligase_cen"/>
</dbReference>
<evidence type="ECO:0000256" key="7">
    <source>
        <dbReference type="ARBA" id="ARBA00022741"/>
    </source>
</evidence>
<comment type="similarity">
    <text evidence="12">Belongs to the MurCDEF family.</text>
</comment>
<comment type="caution">
    <text evidence="17">The sequence shown here is derived from an EMBL/GenBank/DDBJ whole genome shotgun (WGS) entry which is preliminary data.</text>
</comment>
<comment type="subcellular location">
    <subcellularLocation>
        <location evidence="2 12 13">Cytoplasm</location>
    </subcellularLocation>
    <subcellularLocation>
        <location evidence="1">Membrane</location>
        <topology evidence="1">Multi-pass membrane protein</topology>
    </subcellularLocation>
</comment>
<gene>
    <name evidence="12 17" type="primary">murD</name>
    <name evidence="17" type="ORF">CKF58_03670</name>
</gene>